<dbReference type="Gene3D" id="3.10.310.10">
    <property type="entry name" value="Diaminopimelate Epimerase, Chain A, domain 1"/>
    <property type="match status" value="2"/>
</dbReference>
<keyword evidence="2" id="KW-1185">Reference proteome</keyword>
<name>H0UL65_9BACT</name>
<reference evidence="1 2" key="1">
    <citation type="submission" date="2011-11" db="EMBL/GenBank/DDBJ databases">
        <title>The Noncontiguous Finished genome of Jonquetella anthropi DSM 22815.</title>
        <authorList>
            <consortium name="US DOE Joint Genome Institute (JGI-PGF)"/>
            <person name="Lucas S."/>
            <person name="Copeland A."/>
            <person name="Lapidus A."/>
            <person name="Glavina del Rio T."/>
            <person name="Dalin E."/>
            <person name="Tice H."/>
            <person name="Bruce D."/>
            <person name="Goodwin L."/>
            <person name="Pitluck S."/>
            <person name="Peters L."/>
            <person name="Mikhailova N."/>
            <person name="Held B."/>
            <person name="Kyrpides N."/>
            <person name="Mavromatis K."/>
            <person name="Ivanova N."/>
            <person name="Markowitz V."/>
            <person name="Cheng J.-F."/>
            <person name="Hugenholtz P."/>
            <person name="Woyke T."/>
            <person name="Wu D."/>
            <person name="Gronow S."/>
            <person name="Wellnitz S."/>
            <person name="Brambilla E."/>
            <person name="Klenk H.-P."/>
            <person name="Eisen J.A."/>
        </authorList>
    </citation>
    <scope>NUCLEOTIDE SEQUENCE [LARGE SCALE GENOMIC DNA]</scope>
    <source>
        <strain evidence="1 2">DSM 22815</strain>
    </source>
</reference>
<dbReference type="Proteomes" id="UP000003806">
    <property type="component" value="Chromosome"/>
</dbReference>
<dbReference type="OrthoDB" id="9813391at2"/>
<dbReference type="SUPFAM" id="SSF54506">
    <property type="entry name" value="Diaminopimelate epimerase-like"/>
    <property type="match status" value="1"/>
</dbReference>
<dbReference type="HOGENOM" id="CLU_087271_0_0_0"/>
<accession>H0UL65</accession>
<proteinExistence type="predicted"/>
<organism evidence="1 2">
    <name type="scientific">Jonquetella anthropi DSM 22815</name>
    <dbReference type="NCBI Taxonomy" id="885272"/>
    <lineage>
        <taxon>Bacteria</taxon>
        <taxon>Thermotogati</taxon>
        <taxon>Synergistota</taxon>
        <taxon>Synergistia</taxon>
        <taxon>Synergistales</taxon>
        <taxon>Dethiosulfovibrionaceae</taxon>
        <taxon>Jonquetella</taxon>
    </lineage>
</organism>
<dbReference type="Pfam" id="PF26317">
    <property type="entry name" value="CntK_N"/>
    <property type="match status" value="1"/>
</dbReference>
<dbReference type="RefSeq" id="WP_008523066.1">
    <property type="nucleotide sequence ID" value="NZ_CM001376.1"/>
</dbReference>
<evidence type="ECO:0000313" key="1">
    <source>
        <dbReference type="EMBL" id="EHM13424.1"/>
    </source>
</evidence>
<dbReference type="InterPro" id="IPR058944">
    <property type="entry name" value="CntK-like"/>
</dbReference>
<protein>
    <submittedName>
        <fullName evidence="1">Diaminopimelate epimerase</fullName>
    </submittedName>
</protein>
<dbReference type="AlphaFoldDB" id="H0UL65"/>
<dbReference type="eggNOG" id="COG0253">
    <property type="taxonomic scope" value="Bacteria"/>
</dbReference>
<evidence type="ECO:0000313" key="2">
    <source>
        <dbReference type="Proteomes" id="UP000003806"/>
    </source>
</evidence>
<dbReference type="STRING" id="885272.JonanDRAFT_1054"/>
<dbReference type="EMBL" id="CM001376">
    <property type="protein sequence ID" value="EHM13424.1"/>
    <property type="molecule type" value="Genomic_DNA"/>
</dbReference>
<sequence length="257" mass="27142">MKVDFVKVNPAGNVTIFVTSFVPVELQPAVAKELMSSDHVGGEQVGFVSGRRLRMAGGEFCGNTTRSLAALWAFAEGTTGPAQYTVDVSGVTSPIQVTVQAEGMPGVFRADVLMPQPLGQDEVSLEGYAAFRVDFGGIVHYVVEGAPDEKVISAARTQMGYGRWDAFGVMFLQGDRLDPYVEVNGVSGMWENSCASGSSAVACLLQSRTPKGRASLRQPGGTLSVSWDGRGVLLSGPVAIVARGEAFLSELSWEEAG</sequence>
<gene>
    <name evidence="1" type="ORF">JonanDRAFT_1054</name>
</gene>